<dbReference type="RefSeq" id="WP_232137308.1">
    <property type="nucleotide sequence ID" value="NZ_CP089507.1"/>
</dbReference>
<reference evidence="3" key="1">
    <citation type="submission" date="2021-12" db="EMBL/GenBank/DDBJ databases">
        <authorList>
            <person name="Ulrich A."/>
        </authorList>
    </citation>
    <scope>NUCLEOTIDE SEQUENCE</scope>
    <source>
        <strain evidence="3">A1P009</strain>
    </source>
</reference>
<dbReference type="EMBL" id="JAJQKU010000004">
    <property type="protein sequence ID" value="MCD9098127.1"/>
    <property type="molecule type" value="Genomic_DNA"/>
</dbReference>
<dbReference type="Proteomes" id="UP001430360">
    <property type="component" value="Unassembled WGS sequence"/>
</dbReference>
<keyword evidence="1" id="KW-0732">Signal</keyword>
<comment type="caution">
    <text evidence="3">The sequence shown here is derived from an EMBL/GenBank/DDBJ whole genome shotgun (WGS) entry which is preliminary data.</text>
</comment>
<dbReference type="InterPro" id="IPR011659">
    <property type="entry name" value="WD40"/>
</dbReference>
<dbReference type="Gene3D" id="2.120.10.30">
    <property type="entry name" value="TolB, C-terminal domain"/>
    <property type="match status" value="1"/>
</dbReference>
<dbReference type="InterPro" id="IPR001375">
    <property type="entry name" value="Peptidase_S9_cat"/>
</dbReference>
<evidence type="ECO:0000313" key="3">
    <source>
        <dbReference type="EMBL" id="MCD9098127.1"/>
    </source>
</evidence>
<feature type="signal peptide" evidence="1">
    <location>
        <begin position="1"/>
        <end position="26"/>
    </location>
</feature>
<dbReference type="InterPro" id="IPR011042">
    <property type="entry name" value="6-blade_b-propeller_TolB-like"/>
</dbReference>
<dbReference type="SUPFAM" id="SSF82171">
    <property type="entry name" value="DPP6 N-terminal domain-like"/>
    <property type="match status" value="1"/>
</dbReference>
<dbReference type="SUPFAM" id="SSF53474">
    <property type="entry name" value="alpha/beta-Hydrolases"/>
    <property type="match status" value="1"/>
</dbReference>
<sequence>MTNDRTRGLTAGVLMCVLAAPSVASAVAPRQLLEIVDIANPVMSPDGSRVAFRTEQASIERNTYDTIWYVQGREDLAPRRVAEGGVPLRDSAGVALPASAVWSPDGRWLYYRALIDARIGIWRAAGDGTGAAPVTDEAGEVQEVRLGDDGRHLHYSVGAAREAVAMAETGEYYRGIRIEPDVPIGQSLFRSGNVEGRMATQRFAEIWFSRRNLMSDTPVRWYAIDLATGLSAPLHDARRADGQTTPSVPDGVEGELWKSIAQPDGEGVALLTRTGETDGQQQRPSIVLSATADARRGQLAKCLAEACTGRSITDVQWRPLLREVLFTSRDPSEGWAQSVHRWHIETGDVLPVVQSQGLVNGGGRDPATGCAVSSNAMACVTADPMQPPRLEWIEIDTGDSRVLFDPNRGLAQDMSRLPAVQRLHWTDEKGRGFSGLLYPARHEDDVAPPLFVTYYNCPGFVRGGVGDEWPLASLAGAGISALCINRLPNYTMDAVERHGEGLEAVRSVIELLAGQGAIDPTRVGMGGLSLGGAITLWTVAESDLIAAASIANPVVSPLYYLIGSMKGDMFFDGLRDMWGLESPEQTPERWQAISPAFKLDRMKAPILFQHSEQEYMYALDYVIPLLRRSQADLYVFPNEPHQKFQPRHKLTAYERNLDWFRFWLQGFEHADPARQGEYDRWRRMREASAAWPR</sequence>
<feature type="chain" id="PRO_5047488958" evidence="1">
    <location>
        <begin position="27"/>
        <end position="693"/>
    </location>
</feature>
<evidence type="ECO:0000313" key="4">
    <source>
        <dbReference type="Proteomes" id="UP001430360"/>
    </source>
</evidence>
<dbReference type="Pfam" id="PF07676">
    <property type="entry name" value="PD40"/>
    <property type="match status" value="1"/>
</dbReference>
<dbReference type="InterPro" id="IPR029058">
    <property type="entry name" value="AB_hydrolase_fold"/>
</dbReference>
<keyword evidence="4" id="KW-1185">Reference proteome</keyword>
<dbReference type="Gene3D" id="3.40.50.1820">
    <property type="entry name" value="alpha/beta hydrolase"/>
    <property type="match status" value="1"/>
</dbReference>
<name>A0ABS8UF44_9GAMM</name>
<proteinExistence type="predicted"/>
<evidence type="ECO:0000259" key="2">
    <source>
        <dbReference type="Pfam" id="PF00326"/>
    </source>
</evidence>
<dbReference type="InterPro" id="IPR053536">
    <property type="entry name" value="Lasso_peptide_isopeptidase"/>
</dbReference>
<dbReference type="Pfam" id="PF00326">
    <property type="entry name" value="Peptidase_S9"/>
    <property type="match status" value="1"/>
</dbReference>
<feature type="domain" description="Peptidase S9 prolyl oligopeptidase catalytic" evidence="2">
    <location>
        <begin position="507"/>
        <end position="665"/>
    </location>
</feature>
<gene>
    <name evidence="3" type="ORF">LTT95_14385</name>
</gene>
<protein>
    <submittedName>
        <fullName evidence="3">Atxe2 family lasso peptide isopeptidase</fullName>
    </submittedName>
</protein>
<reference evidence="3" key="2">
    <citation type="journal article" date="2022" name="Syst. Appl. Microbiol.">
        <title>Physiological and genomic characterisation of Luteimonas fraxinea sp. nov., a bacterial species associated with trees tolerant to ash dieback.</title>
        <authorList>
            <person name="Ulrich K."/>
            <person name="Becker R."/>
            <person name="Behrendt U."/>
            <person name="Kube M."/>
            <person name="Schneck V."/>
            <person name="Ulrich A."/>
        </authorList>
    </citation>
    <scope>NUCLEOTIDE SEQUENCE</scope>
    <source>
        <strain evidence="3">A1P009</strain>
    </source>
</reference>
<organism evidence="3 4">
    <name type="scientific">Luteimonas fraxinea</name>
    <dbReference type="NCBI Taxonomy" id="2901869"/>
    <lineage>
        <taxon>Bacteria</taxon>
        <taxon>Pseudomonadati</taxon>
        <taxon>Pseudomonadota</taxon>
        <taxon>Gammaproteobacteria</taxon>
        <taxon>Lysobacterales</taxon>
        <taxon>Lysobacteraceae</taxon>
        <taxon>Luteimonas</taxon>
    </lineage>
</organism>
<accession>A0ABS8UF44</accession>
<evidence type="ECO:0000256" key="1">
    <source>
        <dbReference type="SAM" id="SignalP"/>
    </source>
</evidence>
<dbReference type="NCBIfam" id="NF033523">
    <property type="entry name" value="lasso_peptidase"/>
    <property type="match status" value="1"/>
</dbReference>